<keyword evidence="3" id="KW-1185">Reference proteome</keyword>
<organism evidence="2 3">
    <name type="scientific">Candidatus Magnetaquiglobus chichijimensis</name>
    <dbReference type="NCBI Taxonomy" id="3141448"/>
    <lineage>
        <taxon>Bacteria</taxon>
        <taxon>Pseudomonadati</taxon>
        <taxon>Pseudomonadota</taxon>
        <taxon>Magnetococcia</taxon>
        <taxon>Magnetococcales</taxon>
        <taxon>Candidatus Magnetaquicoccaceae</taxon>
        <taxon>Candidatus Magnetaquiglobus</taxon>
    </lineage>
</organism>
<feature type="region of interest" description="Disordered" evidence="1">
    <location>
        <begin position="175"/>
        <end position="201"/>
    </location>
</feature>
<dbReference type="EMBL" id="BAAFGK010000005">
    <property type="protein sequence ID" value="GAB0058731.1"/>
    <property type="molecule type" value="Genomic_DNA"/>
</dbReference>
<dbReference type="Pfam" id="PF07027">
    <property type="entry name" value="DUF1318"/>
    <property type="match status" value="1"/>
</dbReference>
<evidence type="ECO:0000313" key="3">
    <source>
        <dbReference type="Proteomes" id="UP001628193"/>
    </source>
</evidence>
<dbReference type="InterPro" id="IPR008309">
    <property type="entry name" value="YdbL"/>
</dbReference>
<accession>A0ABQ0CCW9</accession>
<evidence type="ECO:0000313" key="2">
    <source>
        <dbReference type="EMBL" id="GAB0058731.1"/>
    </source>
</evidence>
<evidence type="ECO:0008006" key="4">
    <source>
        <dbReference type="Google" id="ProtNLM"/>
    </source>
</evidence>
<evidence type="ECO:0000256" key="1">
    <source>
        <dbReference type="SAM" id="MobiDB-lite"/>
    </source>
</evidence>
<dbReference type="Proteomes" id="UP001628193">
    <property type="component" value="Unassembled WGS sequence"/>
</dbReference>
<proteinExistence type="predicted"/>
<reference evidence="2 3" key="2">
    <citation type="submission" date="2024-09" db="EMBL/GenBank/DDBJ databases">
        <title>Draft genome sequence of Candidatus Magnetaquicoccaceae bacterium FCR-1.</title>
        <authorList>
            <person name="Shimoshige H."/>
            <person name="Shimamura S."/>
            <person name="Taoka A."/>
            <person name="Kobayashi H."/>
            <person name="Maekawa T."/>
        </authorList>
    </citation>
    <scope>NUCLEOTIDE SEQUENCE [LARGE SCALE GENOMIC DNA]</scope>
    <source>
        <strain evidence="2 3">FCR-1</strain>
    </source>
</reference>
<comment type="caution">
    <text evidence="2">The sequence shown here is derived from an EMBL/GenBank/DDBJ whole genome shotgun (WGS) entry which is preliminary data.</text>
</comment>
<name>A0ABQ0CCW9_9PROT</name>
<protein>
    <recommendedName>
        <fullName evidence="4">DUF1318 domain-containing protein</fullName>
    </recommendedName>
</protein>
<gene>
    <name evidence="2" type="ORF">SIID45300_03086</name>
</gene>
<reference evidence="2 3" key="1">
    <citation type="submission" date="2024-05" db="EMBL/GenBank/DDBJ databases">
        <authorList>
            <consortium name="Candidatus Magnetaquicoccaceae bacterium FCR-1 genome sequencing consortium"/>
            <person name="Shimoshige H."/>
            <person name="Shimamura S."/>
            <person name="Taoka A."/>
            <person name="Kobayashi H."/>
            <person name="Maekawa T."/>
        </authorList>
    </citation>
    <scope>NUCLEOTIDE SEQUENCE [LARGE SCALE GENOMIC DNA]</scope>
    <source>
        <strain evidence="2 3">FCR-1</strain>
    </source>
</reference>
<dbReference type="RefSeq" id="WP_420906454.1">
    <property type="nucleotide sequence ID" value="NZ_BAAFGK010000005.1"/>
</dbReference>
<sequence length="201" mass="22562">MKPPRRKVWLMLGWSLLVTGCGGPLLEVTVVDERTALENQVLGSYAELQREVMLLTSVRAIDPQGRLARQIPRTPEYRAVLRALQRQAFNRDDLDHFRKIGVIGENNQGGVTVREVEQLPAEARTLARRLVEEENQDRAAIWERLILAEEGLVEADLPRVRGIFAAMNRDQASPGAWIQLPDGGWRMKEGAGNEPERAPGP</sequence>
<dbReference type="PROSITE" id="PS51257">
    <property type="entry name" value="PROKAR_LIPOPROTEIN"/>
    <property type="match status" value="1"/>
</dbReference>
<feature type="compositionally biased region" description="Basic and acidic residues" evidence="1">
    <location>
        <begin position="185"/>
        <end position="201"/>
    </location>
</feature>